<evidence type="ECO:0000256" key="2">
    <source>
        <dbReference type="ARBA" id="ARBA00023242"/>
    </source>
</evidence>
<dbReference type="OrthoDB" id="272703at2759"/>
<dbReference type="Gene3D" id="1.10.20.70">
    <property type="entry name" value="Transcription termination and cleavage factor, C-terminal domain"/>
    <property type="match status" value="1"/>
</dbReference>
<dbReference type="Pfam" id="PF00076">
    <property type="entry name" value="RRM_1"/>
    <property type="match status" value="1"/>
</dbReference>
<keyword evidence="6" id="KW-1185">Reference proteome</keyword>
<dbReference type="Pfam" id="PF14327">
    <property type="entry name" value="CSTF2_hinge"/>
    <property type="match status" value="1"/>
</dbReference>
<dbReference type="Pfam" id="PF14304">
    <property type="entry name" value="CSTF_C"/>
    <property type="match status" value="1"/>
</dbReference>
<dbReference type="PANTHER" id="PTHR45735">
    <property type="entry name" value="CLEAVAGE STIMULATION FACTOR SUBUNIT 2"/>
    <property type="match status" value="1"/>
</dbReference>
<dbReference type="InterPro" id="IPR012677">
    <property type="entry name" value="Nucleotide-bd_a/b_plait_sf"/>
</dbReference>
<dbReference type="InterPro" id="IPR000504">
    <property type="entry name" value="RRM_dom"/>
</dbReference>
<evidence type="ECO:0000313" key="6">
    <source>
        <dbReference type="Proteomes" id="UP000274922"/>
    </source>
</evidence>
<dbReference type="InterPro" id="IPR025742">
    <property type="entry name" value="CSTF2_hinge"/>
</dbReference>
<dbReference type="SMART" id="SM00360">
    <property type="entry name" value="RRM"/>
    <property type="match status" value="1"/>
</dbReference>
<dbReference type="Proteomes" id="UP000274922">
    <property type="component" value="Unassembled WGS sequence"/>
</dbReference>
<dbReference type="PANTHER" id="PTHR45735:SF2">
    <property type="entry name" value="CLEAVAGE STIMULATION FACTOR SUBUNIT 2"/>
    <property type="match status" value="1"/>
</dbReference>
<proteinExistence type="predicted"/>
<evidence type="ECO:0000259" key="4">
    <source>
        <dbReference type="PROSITE" id="PS50102"/>
    </source>
</evidence>
<sequence>MRFVDDVTETQLTDIFSEVGKVEQLKLMFNRDTGKPLGRGFCRYADASTAASAVRNLNGHTIGNRMIRVQLKTGGADDGDQGRTHASAAAPTSSLAMAEQAIAQAPSVQLMNLLSQMRHYAKHDTPYARALLTQNPQLVHALAQSMVALRLVDSDVIQRARGPDPRASAYPMQPPMAPAAGMVGMGSVPVPPGLPDEQRRILMQVMQLTPEQIAMLPAHEQEQVRALRMQMMGAPR</sequence>
<comment type="subcellular location">
    <subcellularLocation>
        <location evidence="1">Nucleus</location>
    </subcellularLocation>
</comment>
<evidence type="ECO:0000256" key="3">
    <source>
        <dbReference type="PROSITE-ProRule" id="PRU00176"/>
    </source>
</evidence>
<dbReference type="AlphaFoldDB" id="A0A4P9X3V1"/>
<dbReference type="InterPro" id="IPR035979">
    <property type="entry name" value="RBD_domain_sf"/>
</dbReference>
<dbReference type="STRING" id="1555241.A0A4P9X3V1"/>
<gene>
    <name evidence="5" type="ORF">CXG81DRAFT_14115</name>
</gene>
<evidence type="ECO:0000313" key="5">
    <source>
        <dbReference type="EMBL" id="RKO99725.1"/>
    </source>
</evidence>
<dbReference type="SUPFAM" id="SSF54928">
    <property type="entry name" value="RNA-binding domain, RBD"/>
    <property type="match status" value="1"/>
</dbReference>
<dbReference type="GO" id="GO:0003729">
    <property type="term" value="F:mRNA binding"/>
    <property type="evidence" value="ECO:0007669"/>
    <property type="project" value="TreeGrafter"/>
</dbReference>
<protein>
    <recommendedName>
        <fullName evidence="4">RRM domain-containing protein</fullName>
    </recommendedName>
</protein>
<dbReference type="GO" id="GO:0005847">
    <property type="term" value="C:mRNA cleavage and polyadenylation specificity factor complex"/>
    <property type="evidence" value="ECO:0007669"/>
    <property type="project" value="TreeGrafter"/>
</dbReference>
<dbReference type="InterPro" id="IPR038192">
    <property type="entry name" value="CSTF_C_sf"/>
</dbReference>
<keyword evidence="3" id="KW-0694">RNA-binding</keyword>
<keyword evidence="2" id="KW-0539">Nucleus</keyword>
<reference evidence="6" key="1">
    <citation type="journal article" date="2018" name="Nat. Microbiol.">
        <title>Leveraging single-cell genomics to expand the fungal tree of life.</title>
        <authorList>
            <person name="Ahrendt S.R."/>
            <person name="Quandt C.A."/>
            <person name="Ciobanu D."/>
            <person name="Clum A."/>
            <person name="Salamov A."/>
            <person name="Andreopoulos B."/>
            <person name="Cheng J.F."/>
            <person name="Woyke T."/>
            <person name="Pelin A."/>
            <person name="Henrissat B."/>
            <person name="Reynolds N.K."/>
            <person name="Benny G.L."/>
            <person name="Smith M.E."/>
            <person name="James T.Y."/>
            <person name="Grigoriev I.V."/>
        </authorList>
    </citation>
    <scope>NUCLEOTIDE SEQUENCE [LARGE SCALE GENOMIC DNA]</scope>
    <source>
        <strain evidence="6">ATCC 52028</strain>
    </source>
</reference>
<dbReference type="EMBL" id="ML014261">
    <property type="protein sequence ID" value="RKO99725.1"/>
    <property type="molecule type" value="Genomic_DNA"/>
</dbReference>
<organism evidence="5 6">
    <name type="scientific">Caulochytrium protostelioides</name>
    <dbReference type="NCBI Taxonomy" id="1555241"/>
    <lineage>
        <taxon>Eukaryota</taxon>
        <taxon>Fungi</taxon>
        <taxon>Fungi incertae sedis</taxon>
        <taxon>Chytridiomycota</taxon>
        <taxon>Chytridiomycota incertae sedis</taxon>
        <taxon>Chytridiomycetes</taxon>
        <taxon>Caulochytriales</taxon>
        <taxon>Caulochytriaceae</taxon>
        <taxon>Caulochytrium</taxon>
    </lineage>
</organism>
<evidence type="ECO:0000256" key="1">
    <source>
        <dbReference type="ARBA" id="ARBA00004123"/>
    </source>
</evidence>
<feature type="domain" description="RRM" evidence="4">
    <location>
        <begin position="1"/>
        <end position="74"/>
    </location>
</feature>
<name>A0A4P9X3V1_9FUNG</name>
<dbReference type="PROSITE" id="PS50102">
    <property type="entry name" value="RRM"/>
    <property type="match status" value="1"/>
</dbReference>
<dbReference type="Gene3D" id="3.30.70.330">
    <property type="match status" value="1"/>
</dbReference>
<dbReference type="Gene3D" id="1.25.40.630">
    <property type="match status" value="1"/>
</dbReference>
<dbReference type="GO" id="GO:0031124">
    <property type="term" value="P:mRNA 3'-end processing"/>
    <property type="evidence" value="ECO:0007669"/>
    <property type="project" value="InterPro"/>
</dbReference>
<dbReference type="InterPro" id="IPR026896">
    <property type="entry name" value="CSTF_C"/>
</dbReference>
<accession>A0A4P9X3V1</accession>